<dbReference type="InterPro" id="IPR023860">
    <property type="entry name" value="FeFe-hyd_TM1266"/>
</dbReference>
<sequence>METRIAVIAIIVEDRERSEEINQLLHEYGEYIVGRMGVPYREKKLSIISVILDAPQEKISALSGKLGMIPGISSKTLYSKFGEKIS</sequence>
<accession>A0A9D2DRR8</accession>
<reference evidence="1" key="2">
    <citation type="submission" date="2021-04" db="EMBL/GenBank/DDBJ databases">
        <authorList>
            <person name="Gilroy R."/>
        </authorList>
    </citation>
    <scope>NUCLEOTIDE SEQUENCE</scope>
    <source>
        <strain evidence="1">14324</strain>
    </source>
</reference>
<dbReference type="NCBIfam" id="TIGR03959">
    <property type="entry name" value="hyd_TM1266"/>
    <property type="match status" value="1"/>
</dbReference>
<dbReference type="Proteomes" id="UP000824041">
    <property type="component" value="Unassembled WGS sequence"/>
</dbReference>
<dbReference type="InterPro" id="IPR045865">
    <property type="entry name" value="ACT-like_dom_sf"/>
</dbReference>
<dbReference type="Gene3D" id="3.30.70.1150">
    <property type="entry name" value="ACT-like. Chain A, domain 2"/>
    <property type="match status" value="1"/>
</dbReference>
<gene>
    <name evidence="1" type="ORF">IAA21_03350</name>
</gene>
<comment type="caution">
    <text evidence="1">The sequence shown here is derived from an EMBL/GenBank/DDBJ whole genome shotgun (WGS) entry which is preliminary data.</text>
</comment>
<dbReference type="InterPro" id="IPR027271">
    <property type="entry name" value="Acetolactate_synth/TF_NikR_C"/>
</dbReference>
<dbReference type="Pfam" id="PF21699">
    <property type="entry name" value="TM1266-like"/>
    <property type="match status" value="1"/>
</dbReference>
<reference evidence="1" key="1">
    <citation type="journal article" date="2021" name="PeerJ">
        <title>Extensive microbial diversity within the chicken gut microbiome revealed by metagenomics and culture.</title>
        <authorList>
            <person name="Gilroy R."/>
            <person name="Ravi A."/>
            <person name="Getino M."/>
            <person name="Pursley I."/>
            <person name="Horton D.L."/>
            <person name="Alikhan N.F."/>
            <person name="Baker D."/>
            <person name="Gharbi K."/>
            <person name="Hall N."/>
            <person name="Watson M."/>
            <person name="Adriaenssens E.M."/>
            <person name="Foster-Nyarko E."/>
            <person name="Jarju S."/>
            <person name="Secka A."/>
            <person name="Antonio M."/>
            <person name="Oren A."/>
            <person name="Chaudhuri R.R."/>
            <person name="La Ragione R."/>
            <person name="Hildebrand F."/>
            <person name="Pallen M.J."/>
        </authorList>
    </citation>
    <scope>NUCLEOTIDE SEQUENCE</scope>
    <source>
        <strain evidence="1">14324</strain>
    </source>
</reference>
<organism evidence="1 2">
    <name type="scientific">Candidatus Blautia faecigallinarum</name>
    <dbReference type="NCBI Taxonomy" id="2838488"/>
    <lineage>
        <taxon>Bacteria</taxon>
        <taxon>Bacillati</taxon>
        <taxon>Bacillota</taxon>
        <taxon>Clostridia</taxon>
        <taxon>Lachnospirales</taxon>
        <taxon>Lachnospiraceae</taxon>
        <taxon>Blautia</taxon>
    </lineage>
</organism>
<evidence type="ECO:0000313" key="1">
    <source>
        <dbReference type="EMBL" id="HIZ21819.1"/>
    </source>
</evidence>
<name>A0A9D2DRR8_9FIRM</name>
<proteinExistence type="predicted"/>
<dbReference type="AlphaFoldDB" id="A0A9D2DRR8"/>
<dbReference type="SUPFAM" id="SSF55021">
    <property type="entry name" value="ACT-like"/>
    <property type="match status" value="1"/>
</dbReference>
<dbReference type="EMBL" id="DXBU01000044">
    <property type="protein sequence ID" value="HIZ21819.1"/>
    <property type="molecule type" value="Genomic_DNA"/>
</dbReference>
<protein>
    <submittedName>
        <fullName evidence="1">Iron-only hydrogenase system regulator</fullName>
    </submittedName>
</protein>
<evidence type="ECO:0000313" key="2">
    <source>
        <dbReference type="Proteomes" id="UP000824041"/>
    </source>
</evidence>